<dbReference type="InterPro" id="IPR036259">
    <property type="entry name" value="MFS_trans_sf"/>
</dbReference>
<organism evidence="9 10">
    <name type="scientific">Diaporthe helianthi</name>
    <dbReference type="NCBI Taxonomy" id="158607"/>
    <lineage>
        <taxon>Eukaryota</taxon>
        <taxon>Fungi</taxon>
        <taxon>Dikarya</taxon>
        <taxon>Ascomycota</taxon>
        <taxon>Pezizomycotina</taxon>
        <taxon>Sordariomycetes</taxon>
        <taxon>Sordariomycetidae</taxon>
        <taxon>Diaporthales</taxon>
        <taxon>Diaporthaceae</taxon>
        <taxon>Diaporthe</taxon>
    </lineage>
</organism>
<dbReference type="PROSITE" id="PS50850">
    <property type="entry name" value="MFS"/>
    <property type="match status" value="1"/>
</dbReference>
<evidence type="ECO:0000256" key="4">
    <source>
        <dbReference type="ARBA" id="ARBA00022692"/>
    </source>
</evidence>
<keyword evidence="4 7" id="KW-0812">Transmembrane</keyword>
<comment type="similarity">
    <text evidence="2">Belongs to the major facilitator superfamily. Sugar transporter (TC 2.A.1.1) family.</text>
</comment>
<dbReference type="OrthoDB" id="6612291at2759"/>
<gene>
    <name evidence="9" type="ORF">DHEL01_v200983</name>
</gene>
<dbReference type="InterPro" id="IPR003663">
    <property type="entry name" value="Sugar/inositol_transpt"/>
</dbReference>
<dbReference type="InterPro" id="IPR050360">
    <property type="entry name" value="MFS_Sugar_Transporters"/>
</dbReference>
<dbReference type="Proteomes" id="UP000094444">
    <property type="component" value="Unassembled WGS sequence"/>
</dbReference>
<feature type="transmembrane region" description="Helical" evidence="7">
    <location>
        <begin position="169"/>
        <end position="190"/>
    </location>
</feature>
<feature type="transmembrane region" description="Helical" evidence="7">
    <location>
        <begin position="78"/>
        <end position="96"/>
    </location>
</feature>
<feature type="transmembrane region" description="Helical" evidence="7">
    <location>
        <begin position="137"/>
        <end position="157"/>
    </location>
</feature>
<keyword evidence="6 7" id="KW-0472">Membrane</keyword>
<evidence type="ECO:0000256" key="7">
    <source>
        <dbReference type="SAM" id="Phobius"/>
    </source>
</evidence>
<dbReference type="GO" id="GO:0005351">
    <property type="term" value="F:carbohydrate:proton symporter activity"/>
    <property type="evidence" value="ECO:0007669"/>
    <property type="project" value="TreeGrafter"/>
</dbReference>
<keyword evidence="10" id="KW-1185">Reference proteome</keyword>
<reference evidence="9" key="1">
    <citation type="submission" date="2017-09" db="EMBL/GenBank/DDBJ databases">
        <title>Polyketide synthases of a Diaporthe helianthi virulent isolate.</title>
        <authorList>
            <person name="Baroncelli R."/>
        </authorList>
    </citation>
    <scope>NUCLEOTIDE SEQUENCE [LARGE SCALE GENOMIC DNA]</scope>
    <source>
        <strain evidence="9">7/96</strain>
    </source>
</reference>
<dbReference type="InterPro" id="IPR005829">
    <property type="entry name" value="Sugar_transporter_CS"/>
</dbReference>
<evidence type="ECO:0000256" key="6">
    <source>
        <dbReference type="ARBA" id="ARBA00023136"/>
    </source>
</evidence>
<evidence type="ECO:0000313" key="10">
    <source>
        <dbReference type="Proteomes" id="UP000094444"/>
    </source>
</evidence>
<dbReference type="InterPro" id="IPR005828">
    <property type="entry name" value="MFS_sugar_transport-like"/>
</dbReference>
<dbReference type="AlphaFoldDB" id="A0A2P5IDS1"/>
<dbReference type="PANTHER" id="PTHR48022">
    <property type="entry name" value="PLASTIDIC GLUCOSE TRANSPORTER 4"/>
    <property type="match status" value="1"/>
</dbReference>
<feature type="transmembrane region" description="Helical" evidence="7">
    <location>
        <begin position="7"/>
        <end position="29"/>
    </location>
</feature>
<evidence type="ECO:0000256" key="1">
    <source>
        <dbReference type="ARBA" id="ARBA00004141"/>
    </source>
</evidence>
<evidence type="ECO:0000256" key="2">
    <source>
        <dbReference type="ARBA" id="ARBA00010992"/>
    </source>
</evidence>
<keyword evidence="3" id="KW-0813">Transport</keyword>
<dbReference type="EMBL" id="MAVT02000040">
    <property type="protein sequence ID" value="POS80629.1"/>
    <property type="molecule type" value="Genomic_DNA"/>
</dbReference>
<evidence type="ECO:0000256" key="3">
    <source>
        <dbReference type="ARBA" id="ARBA00022448"/>
    </source>
</evidence>
<dbReference type="GO" id="GO:0016020">
    <property type="term" value="C:membrane"/>
    <property type="evidence" value="ECO:0007669"/>
    <property type="project" value="UniProtKB-SubCell"/>
</dbReference>
<dbReference type="PANTHER" id="PTHR48022:SF37">
    <property type="entry name" value="MAJOR FACILITATOR SUPERFAMILY (MFS) PROFILE DOMAIN-CONTAINING PROTEIN-RELATED"/>
    <property type="match status" value="1"/>
</dbReference>
<protein>
    <recommendedName>
        <fullName evidence="8">Major facilitator superfamily (MFS) profile domain-containing protein</fullName>
    </recommendedName>
</protein>
<evidence type="ECO:0000256" key="5">
    <source>
        <dbReference type="ARBA" id="ARBA00022989"/>
    </source>
</evidence>
<dbReference type="STRING" id="158607.A0A2P5IDS1"/>
<feature type="transmembrane region" description="Helical" evidence="7">
    <location>
        <begin position="49"/>
        <end position="66"/>
    </location>
</feature>
<dbReference type="InParanoid" id="A0A2P5IDS1"/>
<comment type="caution">
    <text evidence="9">The sequence shown here is derived from an EMBL/GenBank/DDBJ whole genome shotgun (WGS) entry which is preliminary data.</text>
</comment>
<dbReference type="PRINTS" id="PR00171">
    <property type="entry name" value="SUGRTRNSPORT"/>
</dbReference>
<accession>A0A2P5IDS1</accession>
<sequence length="259" mass="27825">MISPRVYQFLVGVFASLGSFNYGYDLGVIGGSVASESFMESFNPNKDQVGAVVSLFTGGGFIGAGLAGPCGDLLGRRLTIMIGAIIFCLGGALQAAGHHLNFFYAGRAVGGLGVGFLVMIVPMYQAEISHPSIRGRVTGLQQFMLGIGAVVATWTVYGTNKNYTTNEQWRIPLGLQIIPAGILALMILLFPESPRWLIDHGKEQEGLKTLARLHANGDESDVWVQAEFAQIQAAITHEHEHEAKGYRDLFTDQASAGSY</sequence>
<dbReference type="InterPro" id="IPR020846">
    <property type="entry name" value="MFS_dom"/>
</dbReference>
<dbReference type="Gene3D" id="1.20.1250.20">
    <property type="entry name" value="MFS general substrate transporter like domains"/>
    <property type="match status" value="1"/>
</dbReference>
<dbReference type="SUPFAM" id="SSF103473">
    <property type="entry name" value="MFS general substrate transporter"/>
    <property type="match status" value="1"/>
</dbReference>
<proteinExistence type="inferred from homology"/>
<feature type="transmembrane region" description="Helical" evidence="7">
    <location>
        <begin position="102"/>
        <end position="125"/>
    </location>
</feature>
<evidence type="ECO:0000259" key="8">
    <source>
        <dbReference type="PROSITE" id="PS50850"/>
    </source>
</evidence>
<feature type="domain" description="Major facilitator superfamily (MFS) profile" evidence="8">
    <location>
        <begin position="11"/>
        <end position="259"/>
    </location>
</feature>
<dbReference type="Pfam" id="PF00083">
    <property type="entry name" value="Sugar_tr"/>
    <property type="match status" value="1"/>
</dbReference>
<evidence type="ECO:0000313" key="9">
    <source>
        <dbReference type="EMBL" id="POS80629.1"/>
    </source>
</evidence>
<name>A0A2P5IDS1_DIAHE</name>
<dbReference type="PROSITE" id="PS00217">
    <property type="entry name" value="SUGAR_TRANSPORT_2"/>
    <property type="match status" value="1"/>
</dbReference>
<comment type="subcellular location">
    <subcellularLocation>
        <location evidence="1">Membrane</location>
        <topology evidence="1">Multi-pass membrane protein</topology>
    </subcellularLocation>
</comment>
<keyword evidence="5 7" id="KW-1133">Transmembrane helix</keyword>